<feature type="chain" id="PRO_5039388817" evidence="1">
    <location>
        <begin position="26"/>
        <end position="271"/>
    </location>
</feature>
<dbReference type="AlphaFoldDB" id="A0A8J3NRN3"/>
<dbReference type="InterPro" id="IPR052897">
    <property type="entry name" value="Sec-Metab_Biosynth_Hydrolase"/>
</dbReference>
<reference evidence="3 4" key="1">
    <citation type="submission" date="2021-01" db="EMBL/GenBank/DDBJ databases">
        <title>Whole genome shotgun sequence of Catellatospora chokoriensis NBRC 107358.</title>
        <authorList>
            <person name="Komaki H."/>
            <person name="Tamura T."/>
        </authorList>
    </citation>
    <scope>NUCLEOTIDE SEQUENCE [LARGE SCALE GENOMIC DNA]</scope>
    <source>
        <strain evidence="3 4">NBRC 107358</strain>
    </source>
</reference>
<dbReference type="PANTHER" id="PTHR37017:SF11">
    <property type="entry name" value="ESTERASE_LIPASE_THIOESTERASE DOMAIN-CONTAINING PROTEIN"/>
    <property type="match status" value="1"/>
</dbReference>
<keyword evidence="4" id="KW-1185">Reference proteome</keyword>
<dbReference type="InterPro" id="IPR029058">
    <property type="entry name" value="AB_hydrolase_fold"/>
</dbReference>
<accession>A0A8J3NRN3</accession>
<name>A0A8J3NRN3_9ACTN</name>
<evidence type="ECO:0000259" key="2">
    <source>
        <dbReference type="Pfam" id="PF12697"/>
    </source>
</evidence>
<dbReference type="Gene3D" id="3.40.50.1820">
    <property type="entry name" value="alpha/beta hydrolase"/>
    <property type="match status" value="1"/>
</dbReference>
<feature type="signal peptide" evidence="1">
    <location>
        <begin position="1"/>
        <end position="25"/>
    </location>
</feature>
<gene>
    <name evidence="3" type="ORF">Cch02nite_30370</name>
</gene>
<comment type="caution">
    <text evidence="3">The sequence shown here is derived from an EMBL/GenBank/DDBJ whole genome shotgun (WGS) entry which is preliminary data.</text>
</comment>
<proteinExistence type="predicted"/>
<dbReference type="RefSeq" id="WP_239120554.1">
    <property type="nucleotide sequence ID" value="NZ_BAAALB010000009.1"/>
</dbReference>
<dbReference type="EMBL" id="BONG01000016">
    <property type="protein sequence ID" value="GIF89593.1"/>
    <property type="molecule type" value="Genomic_DNA"/>
</dbReference>
<evidence type="ECO:0000313" key="4">
    <source>
        <dbReference type="Proteomes" id="UP000619293"/>
    </source>
</evidence>
<dbReference type="GO" id="GO:0016787">
    <property type="term" value="F:hydrolase activity"/>
    <property type="evidence" value="ECO:0007669"/>
    <property type="project" value="UniProtKB-KW"/>
</dbReference>
<dbReference type="SUPFAM" id="SSF53474">
    <property type="entry name" value="alpha/beta-Hydrolases"/>
    <property type="match status" value="1"/>
</dbReference>
<dbReference type="InterPro" id="IPR000073">
    <property type="entry name" value="AB_hydrolase_1"/>
</dbReference>
<organism evidence="3 4">
    <name type="scientific">Catellatospora chokoriensis</name>
    <dbReference type="NCBI Taxonomy" id="310353"/>
    <lineage>
        <taxon>Bacteria</taxon>
        <taxon>Bacillati</taxon>
        <taxon>Actinomycetota</taxon>
        <taxon>Actinomycetes</taxon>
        <taxon>Micromonosporales</taxon>
        <taxon>Micromonosporaceae</taxon>
        <taxon>Catellatospora</taxon>
    </lineage>
</organism>
<dbReference type="Pfam" id="PF12697">
    <property type="entry name" value="Abhydrolase_6"/>
    <property type="match status" value="1"/>
</dbReference>
<evidence type="ECO:0000256" key="1">
    <source>
        <dbReference type="SAM" id="SignalP"/>
    </source>
</evidence>
<keyword evidence="1" id="KW-0732">Signal</keyword>
<evidence type="ECO:0000313" key="3">
    <source>
        <dbReference type="EMBL" id="GIF89593.1"/>
    </source>
</evidence>
<keyword evidence="3" id="KW-0378">Hydrolase</keyword>
<sequence>MSLSKRLRAFGVAAAAVLTAGAVMAVAPTGAQATGDHGKKPTVVLVHGAFADSGGWNDVTRKLQRDGYPVVAAANPLRGVAHDAAQLKAKLQQIDGPIILVGHSYGGMVISSAATGNPNIKALVYIAAFTPDKGESAFQLASKFEGSTLPETLRPVPLPDGDADLYVDQKLFRQQFAADVASRDAALMAASQRPVTASALNEGGGEPAWRTIRSYHLIAEADKTIPAKLQHFGADRAHGVKQRENGASHAVFVSRAKTTAEFIERAARETA</sequence>
<dbReference type="Proteomes" id="UP000619293">
    <property type="component" value="Unassembled WGS sequence"/>
</dbReference>
<dbReference type="PANTHER" id="PTHR37017">
    <property type="entry name" value="AB HYDROLASE-1 DOMAIN-CONTAINING PROTEIN-RELATED"/>
    <property type="match status" value="1"/>
</dbReference>
<protein>
    <submittedName>
        <fullName evidence="3">Alpha/beta hydrolase</fullName>
    </submittedName>
</protein>
<feature type="domain" description="AB hydrolase-1" evidence="2">
    <location>
        <begin position="43"/>
        <end position="261"/>
    </location>
</feature>